<sequence>MAYTTAQLLDILNTEMKAAVRGDRLLLNNDRRLDNPVITKAIGPQKLSQIYAFQDFRDQIHQYQIAEGVSGIIWRECSFQGRSVRFPEIHPQLTATAEDKLKLSAAKGAVIDFWRKSIPDLRLWRASNPPEPIALDRVETLIENAEWADVEATRSELYLLLCWGNPKESYYAWAYPDSGCDRVIATHSHPSGIKV</sequence>
<protein>
    <submittedName>
        <fullName evidence="1">Uncharacterized protein</fullName>
    </submittedName>
</protein>
<dbReference type="AlphaFoldDB" id="A0A2W4YL33"/>
<proteinExistence type="predicted"/>
<name>A0A2W4YL33_9CYAN</name>
<reference evidence="2" key="1">
    <citation type="submission" date="2018-04" db="EMBL/GenBank/DDBJ databases">
        <authorList>
            <person name="Cornet L."/>
        </authorList>
    </citation>
    <scope>NUCLEOTIDE SEQUENCE [LARGE SCALE GENOMIC DNA]</scope>
</reference>
<dbReference type="Proteomes" id="UP000249794">
    <property type="component" value="Unassembled WGS sequence"/>
</dbReference>
<evidence type="ECO:0000313" key="2">
    <source>
        <dbReference type="Proteomes" id="UP000249794"/>
    </source>
</evidence>
<dbReference type="EMBL" id="QBMP01000260">
    <property type="protein sequence ID" value="PZO47791.1"/>
    <property type="molecule type" value="Genomic_DNA"/>
</dbReference>
<reference evidence="1 2" key="2">
    <citation type="submission" date="2018-06" db="EMBL/GenBank/DDBJ databases">
        <title>Metagenomic assembly of (sub)arctic Cyanobacteria and their associated microbiome from non-axenic cultures.</title>
        <authorList>
            <person name="Baurain D."/>
        </authorList>
    </citation>
    <scope>NUCLEOTIDE SEQUENCE [LARGE SCALE GENOMIC DNA]</scope>
    <source>
        <strain evidence="1">ULC027bin1</strain>
    </source>
</reference>
<organism evidence="1 2">
    <name type="scientific">Phormidesmis priestleyi</name>
    <dbReference type="NCBI Taxonomy" id="268141"/>
    <lineage>
        <taxon>Bacteria</taxon>
        <taxon>Bacillati</taxon>
        <taxon>Cyanobacteriota</taxon>
        <taxon>Cyanophyceae</taxon>
        <taxon>Leptolyngbyales</taxon>
        <taxon>Leptolyngbyaceae</taxon>
        <taxon>Phormidesmis</taxon>
    </lineage>
</organism>
<comment type="caution">
    <text evidence="1">The sequence shown here is derived from an EMBL/GenBank/DDBJ whole genome shotgun (WGS) entry which is preliminary data.</text>
</comment>
<evidence type="ECO:0000313" key="1">
    <source>
        <dbReference type="EMBL" id="PZO47791.1"/>
    </source>
</evidence>
<gene>
    <name evidence="1" type="ORF">DCF15_18590</name>
</gene>
<accession>A0A2W4YL33</accession>